<dbReference type="OrthoDB" id="9780539at2759"/>
<sequence>MVHQSTKDTRPGSSCKVPRGHLVGFLFLMLFLPACGEVNFFLPWAQSYANRLHKDVCWIYGVLPFSSTSSLSWWVSSVQPDWLELQVLIRALQSRSTTFNTGFTKDYAYNGHISTSFNDTGHGNPFSVNAPEKQVIVLETSQLQKTKVKLPAIKSQNYRYKEGSLQIWDGFIWLTPTAGYFSQVAPVCWEQANHTRDSWANSTREMSWLPRQQYENVFTLQTMDWFATDWSQRSGIAWLALNGTEWLCGSNLSPWLPLDRLGQCTLGFPWVQRLWTKTITKPVNYTHLASRWTRSVFHWYDHQATISVLSLDIEDTTCHTEASTNSIRREVNDSFQSISLTNTEMVYMRKDVLQNYMALDVLTPAQGGTYVIIKTQCCAYVPENSGNATLALQYTHQQISILSNPGLSFSQWLSSWLES</sequence>
<reference evidence="3" key="1">
    <citation type="submission" date="2025-08" db="UniProtKB">
        <authorList>
            <consortium name="RefSeq"/>
        </authorList>
    </citation>
    <scope>IDENTIFICATION</scope>
    <source>
        <tissue evidence="3">Muscle</tissue>
    </source>
</reference>
<dbReference type="PANTHER" id="PTHR10424:SF8">
    <property type="entry name" value="ENDOGENOUS RETROVIRUS GROUP PABLB MEMBER 1 ENV POLYPROTEIN"/>
    <property type="match status" value="1"/>
</dbReference>
<evidence type="ECO:0000313" key="3">
    <source>
        <dbReference type="RefSeq" id="XP_019511049.1"/>
    </source>
</evidence>
<keyword evidence="1" id="KW-0812">Transmembrane</keyword>
<name>A0A8B7SE97_HIPAR</name>
<keyword evidence="1" id="KW-0472">Membrane</keyword>
<organism evidence="2 3">
    <name type="scientific">Hipposideros armiger</name>
    <name type="common">Great Himalayan leaf-nosed bat</name>
    <dbReference type="NCBI Taxonomy" id="186990"/>
    <lineage>
        <taxon>Eukaryota</taxon>
        <taxon>Metazoa</taxon>
        <taxon>Chordata</taxon>
        <taxon>Craniata</taxon>
        <taxon>Vertebrata</taxon>
        <taxon>Euteleostomi</taxon>
        <taxon>Mammalia</taxon>
        <taxon>Eutheria</taxon>
        <taxon>Laurasiatheria</taxon>
        <taxon>Chiroptera</taxon>
        <taxon>Yinpterochiroptera</taxon>
        <taxon>Rhinolophoidea</taxon>
        <taxon>Hipposideridae</taxon>
        <taxon>Hipposideros</taxon>
    </lineage>
</organism>
<evidence type="ECO:0000256" key="1">
    <source>
        <dbReference type="SAM" id="Phobius"/>
    </source>
</evidence>
<dbReference type="PANTHER" id="PTHR10424">
    <property type="entry name" value="VIRAL ENVELOPE PROTEIN"/>
    <property type="match status" value="1"/>
</dbReference>
<dbReference type="AlphaFoldDB" id="A0A8B7SE97"/>
<dbReference type="SUPFAM" id="SSF58069">
    <property type="entry name" value="Virus ectodomain"/>
    <property type="match status" value="1"/>
</dbReference>
<protein>
    <submittedName>
        <fullName evidence="3">Endogenous retrovirus group PABLB member 1 Env polyprotein isoform X1</fullName>
    </submittedName>
</protein>
<dbReference type="KEGG" id="hai:109389717"/>
<gene>
    <name evidence="3" type="primary">LOC109389717</name>
</gene>
<dbReference type="GeneID" id="109389717"/>
<dbReference type="Proteomes" id="UP000694851">
    <property type="component" value="Unplaced"/>
</dbReference>
<keyword evidence="2" id="KW-1185">Reference proteome</keyword>
<dbReference type="InterPro" id="IPR018154">
    <property type="entry name" value="TLV/ENV_coat_polyprotein"/>
</dbReference>
<dbReference type="RefSeq" id="XP_019511049.1">
    <property type="nucleotide sequence ID" value="XM_019655504.1"/>
</dbReference>
<feature type="transmembrane region" description="Helical" evidence="1">
    <location>
        <begin position="20"/>
        <end position="45"/>
    </location>
</feature>
<dbReference type="Gene3D" id="1.10.287.210">
    <property type="match status" value="1"/>
</dbReference>
<proteinExistence type="predicted"/>
<keyword evidence="1" id="KW-1133">Transmembrane helix</keyword>
<evidence type="ECO:0000313" key="2">
    <source>
        <dbReference type="Proteomes" id="UP000694851"/>
    </source>
</evidence>
<accession>A0A8B7SE97</accession>